<protein>
    <recommendedName>
        <fullName evidence="3">Ribosome maturation factor RimP</fullName>
    </recommendedName>
</protein>
<evidence type="ECO:0000313" key="6">
    <source>
        <dbReference type="EMBL" id="ADP79172.1"/>
    </source>
</evidence>
<keyword evidence="1 3" id="KW-0963">Cytoplasm</keyword>
<dbReference type="GO" id="GO:0000028">
    <property type="term" value="P:ribosomal small subunit assembly"/>
    <property type="evidence" value="ECO:0007669"/>
    <property type="project" value="TreeGrafter"/>
</dbReference>
<evidence type="ECO:0000313" key="7">
    <source>
        <dbReference type="Proteomes" id="UP000002484"/>
    </source>
</evidence>
<comment type="similarity">
    <text evidence="3">Belongs to the RimP family.</text>
</comment>
<organism evidence="6 7">
    <name type="scientific">Pseudofrankia inefficax (strain DSM 45817 / CECT 9037 / DDB 130130 / EuI1c)</name>
    <name type="common">Frankia inefficax</name>
    <dbReference type="NCBI Taxonomy" id="298654"/>
    <lineage>
        <taxon>Bacteria</taxon>
        <taxon>Bacillati</taxon>
        <taxon>Actinomycetota</taxon>
        <taxon>Actinomycetes</taxon>
        <taxon>Frankiales</taxon>
        <taxon>Frankiaceae</taxon>
        <taxon>Pseudofrankia</taxon>
    </lineage>
</organism>
<evidence type="ECO:0000256" key="4">
    <source>
        <dbReference type="SAM" id="MobiDB-lite"/>
    </source>
</evidence>
<name>E3J036_PSEI1</name>
<dbReference type="Pfam" id="PF02576">
    <property type="entry name" value="RimP_N"/>
    <property type="match status" value="1"/>
</dbReference>
<dbReference type="InterPro" id="IPR028989">
    <property type="entry name" value="RimP_N"/>
</dbReference>
<dbReference type="FunCoup" id="E3J036">
    <property type="interactions" value="22"/>
</dbReference>
<evidence type="ECO:0000259" key="5">
    <source>
        <dbReference type="Pfam" id="PF02576"/>
    </source>
</evidence>
<dbReference type="HOGENOM" id="CLU_902407_0_0_11"/>
<dbReference type="PANTHER" id="PTHR33867">
    <property type="entry name" value="RIBOSOME MATURATION FACTOR RIMP"/>
    <property type="match status" value="1"/>
</dbReference>
<reference evidence="6 7" key="1">
    <citation type="submission" date="2010-10" db="EMBL/GenBank/DDBJ databases">
        <title>Complete sequence of Frankia sp. EuI1c.</title>
        <authorList>
            <consortium name="US DOE Joint Genome Institute"/>
            <person name="Lucas S."/>
            <person name="Copeland A."/>
            <person name="Lapidus A."/>
            <person name="Cheng J.-F."/>
            <person name="Bruce D."/>
            <person name="Goodwin L."/>
            <person name="Pitluck S."/>
            <person name="Chertkov O."/>
            <person name="Detter J.C."/>
            <person name="Han C."/>
            <person name="Tapia R."/>
            <person name="Land M."/>
            <person name="Hauser L."/>
            <person name="Jeffries C."/>
            <person name="Kyrpides N."/>
            <person name="Ivanova N."/>
            <person name="Mikhailova N."/>
            <person name="Beauchemin N."/>
            <person name="Sen A."/>
            <person name="Sur S.A."/>
            <person name="Gtari M."/>
            <person name="Wall L."/>
            <person name="Tisa L."/>
            <person name="Woyke T."/>
        </authorList>
    </citation>
    <scope>NUCLEOTIDE SEQUENCE [LARGE SCALE GENOMIC DNA]</scope>
    <source>
        <strain evidence="7">DSM 45817 / CECT 9037 / EuI1c</strain>
    </source>
</reference>
<dbReference type="PANTHER" id="PTHR33867:SF1">
    <property type="entry name" value="RIBOSOME MATURATION FACTOR RIMP"/>
    <property type="match status" value="1"/>
</dbReference>
<dbReference type="eggNOG" id="COG0779">
    <property type="taxonomic scope" value="Bacteria"/>
</dbReference>
<comment type="subcellular location">
    <subcellularLocation>
        <location evidence="3">Cytoplasm</location>
    </subcellularLocation>
</comment>
<dbReference type="CDD" id="cd01734">
    <property type="entry name" value="YlxS_C"/>
    <property type="match status" value="1"/>
</dbReference>
<proteinExistence type="inferred from homology"/>
<feature type="region of interest" description="Disordered" evidence="4">
    <location>
        <begin position="222"/>
        <end position="277"/>
    </location>
</feature>
<dbReference type="InterPro" id="IPR028998">
    <property type="entry name" value="RimP_C"/>
</dbReference>
<gene>
    <name evidence="3" type="primary">rimP</name>
    <name evidence="6" type="ordered locus">FraEuI1c_1099</name>
</gene>
<sequence>MARDASGRTGHRPQASGSAPPAEIRDRLAEALARAGFDLDDLSLSRAGSRSVLRVAVDRDDGIDLDAVADASRLISDLLDQVDEGGLAGAYVLEVTSPGVDRPLTEPRHWRRARGRLVEARRVDGTVVLGRVLGADDEGVDLAVAAGPVRRGRPVKTKIERLRFADVARAVVQIEFGPAGDESAAAGPVRTDADVDLAEDAAGDLDGAGFQDALADADEIGDELDDGWADDGWPAGLDELDVADDQHGADDPGDARRAPTAGRRKDVGGSPGEETDR</sequence>
<dbReference type="STRING" id="298654.FraEuI1c_1099"/>
<dbReference type="RefSeq" id="WP_013422293.1">
    <property type="nucleotide sequence ID" value="NC_014666.1"/>
</dbReference>
<dbReference type="Gene3D" id="3.30.300.70">
    <property type="entry name" value="RimP-like superfamily, N-terminal"/>
    <property type="match status" value="1"/>
</dbReference>
<dbReference type="AlphaFoldDB" id="E3J036"/>
<evidence type="ECO:0000256" key="3">
    <source>
        <dbReference type="HAMAP-Rule" id="MF_01077"/>
    </source>
</evidence>
<comment type="function">
    <text evidence="3">Required for maturation of 30S ribosomal subunits.</text>
</comment>
<dbReference type="GO" id="GO:0005829">
    <property type="term" value="C:cytosol"/>
    <property type="evidence" value="ECO:0007669"/>
    <property type="project" value="TreeGrafter"/>
</dbReference>
<feature type="domain" description="Ribosome maturation factor RimP N-terminal" evidence="5">
    <location>
        <begin position="29"/>
        <end position="101"/>
    </location>
</feature>
<dbReference type="InterPro" id="IPR003728">
    <property type="entry name" value="Ribosome_maturation_RimP"/>
</dbReference>
<evidence type="ECO:0000256" key="1">
    <source>
        <dbReference type="ARBA" id="ARBA00022490"/>
    </source>
</evidence>
<dbReference type="EMBL" id="CP002299">
    <property type="protein sequence ID" value="ADP79172.1"/>
    <property type="molecule type" value="Genomic_DNA"/>
</dbReference>
<dbReference type="GO" id="GO:0006412">
    <property type="term" value="P:translation"/>
    <property type="evidence" value="ECO:0007669"/>
    <property type="project" value="TreeGrafter"/>
</dbReference>
<feature type="compositionally biased region" description="Basic and acidic residues" evidence="4">
    <location>
        <begin position="244"/>
        <end position="267"/>
    </location>
</feature>
<accession>E3J036</accession>
<dbReference type="Proteomes" id="UP000002484">
    <property type="component" value="Chromosome"/>
</dbReference>
<keyword evidence="7" id="KW-1185">Reference proteome</keyword>
<dbReference type="KEGG" id="fri:FraEuI1c_1099"/>
<dbReference type="HAMAP" id="MF_01077">
    <property type="entry name" value="RimP"/>
    <property type="match status" value="1"/>
</dbReference>
<dbReference type="InParanoid" id="E3J036"/>
<dbReference type="NCBIfam" id="NF000930">
    <property type="entry name" value="PRK00092.2-2"/>
    <property type="match status" value="1"/>
</dbReference>
<keyword evidence="2 3" id="KW-0690">Ribosome biogenesis</keyword>
<evidence type="ECO:0000256" key="2">
    <source>
        <dbReference type="ARBA" id="ARBA00022517"/>
    </source>
</evidence>
<dbReference type="InterPro" id="IPR035956">
    <property type="entry name" value="RimP_N_sf"/>
</dbReference>
<feature type="region of interest" description="Disordered" evidence="4">
    <location>
        <begin position="1"/>
        <end position="23"/>
    </location>
</feature>
<dbReference type="SUPFAM" id="SSF75420">
    <property type="entry name" value="YhbC-like, N-terminal domain"/>
    <property type="match status" value="1"/>
</dbReference>